<organism evidence="2 3">
    <name type="scientific">Fimbriimonas ginsengisoli Gsoil 348</name>
    <dbReference type="NCBI Taxonomy" id="661478"/>
    <lineage>
        <taxon>Bacteria</taxon>
        <taxon>Bacillati</taxon>
        <taxon>Armatimonadota</taxon>
        <taxon>Fimbriimonadia</taxon>
        <taxon>Fimbriimonadales</taxon>
        <taxon>Fimbriimonadaceae</taxon>
        <taxon>Fimbriimonas</taxon>
    </lineage>
</organism>
<keyword evidence="3" id="KW-1185">Reference proteome</keyword>
<name>A0A068NNM8_FIMGI</name>
<dbReference type="EMBL" id="CP007139">
    <property type="protein sequence ID" value="AIE85158.1"/>
    <property type="molecule type" value="Genomic_DNA"/>
</dbReference>
<dbReference type="KEGG" id="fgi:OP10G_1790"/>
<accession>A0A068NNM8</accession>
<evidence type="ECO:0000259" key="1">
    <source>
        <dbReference type="Pfam" id="PF13648"/>
    </source>
</evidence>
<dbReference type="Proteomes" id="UP000027982">
    <property type="component" value="Chromosome"/>
</dbReference>
<proteinExistence type="predicted"/>
<dbReference type="InterPro" id="IPR024311">
    <property type="entry name" value="Lipocalin-like"/>
</dbReference>
<dbReference type="AlphaFoldDB" id="A0A068NNM8"/>
<feature type="domain" description="Lipocalin-like" evidence="1">
    <location>
        <begin position="1"/>
        <end position="85"/>
    </location>
</feature>
<dbReference type="STRING" id="661478.OP10G_1790"/>
<gene>
    <name evidence="2" type="ORF">OP10G_1790</name>
</gene>
<evidence type="ECO:0000313" key="2">
    <source>
        <dbReference type="EMBL" id="AIE85158.1"/>
    </source>
</evidence>
<dbReference type="HOGENOM" id="CLU_2219202_0_0_0"/>
<sequence>MVGTWKGQPSNASEGKGLVGAMQGMASALIGESTLEFNEEGKFKQALSIGSETGTYTVSGNEVRLTPDGGQGKSMTLVLDGDTLRVKKEFASDPDIVFVRQSNAQP</sequence>
<evidence type="ECO:0000313" key="3">
    <source>
        <dbReference type="Proteomes" id="UP000027982"/>
    </source>
</evidence>
<protein>
    <recommendedName>
        <fullName evidence="1">Lipocalin-like domain-containing protein</fullName>
    </recommendedName>
</protein>
<reference evidence="2 3" key="1">
    <citation type="journal article" date="2014" name="PLoS ONE">
        <title>The first complete genome sequence of the class fimbriimonadia in the phylum armatimonadetes.</title>
        <authorList>
            <person name="Hu Z.Y."/>
            <person name="Wang Y.Z."/>
            <person name="Im W.T."/>
            <person name="Wang S.Y."/>
            <person name="Zhao G.P."/>
            <person name="Zheng H.J."/>
            <person name="Quan Z.X."/>
        </authorList>
    </citation>
    <scope>NUCLEOTIDE SEQUENCE [LARGE SCALE GENOMIC DNA]</scope>
    <source>
        <strain evidence="2">Gsoil 348</strain>
    </source>
</reference>
<dbReference type="Pfam" id="PF13648">
    <property type="entry name" value="Lipocalin_4"/>
    <property type="match status" value="1"/>
</dbReference>